<reference evidence="2" key="1">
    <citation type="submission" date="2016-03" db="EMBL/GenBank/DDBJ databases">
        <title>Updated assembly of Pseudogymnoascus destructans, the fungus causing white-nose syndrome of bats.</title>
        <authorList>
            <person name="Palmer J.M."/>
            <person name="Drees K.P."/>
            <person name="Foster J.T."/>
            <person name="Lindner D.L."/>
        </authorList>
    </citation>
    <scope>NUCLEOTIDE SEQUENCE [LARGE SCALE GENOMIC DNA]</scope>
    <source>
        <strain evidence="2">20631-21</strain>
    </source>
</reference>
<dbReference type="OrthoDB" id="3768082at2759"/>
<dbReference type="RefSeq" id="XP_024321257.1">
    <property type="nucleotide sequence ID" value="XM_024471603.1"/>
</dbReference>
<feature type="chain" id="PRO_5008056270" evidence="1">
    <location>
        <begin position="17"/>
        <end position="182"/>
    </location>
</feature>
<evidence type="ECO:0000313" key="2">
    <source>
        <dbReference type="EMBL" id="OAF55959.1"/>
    </source>
</evidence>
<name>A0A177A113_9PEZI</name>
<dbReference type="GeneID" id="36291083"/>
<accession>A0A177A113</accession>
<evidence type="ECO:0000256" key="1">
    <source>
        <dbReference type="SAM" id="SignalP"/>
    </source>
</evidence>
<feature type="signal peptide" evidence="1">
    <location>
        <begin position="1"/>
        <end position="16"/>
    </location>
</feature>
<organism evidence="2">
    <name type="scientific">Pseudogymnoascus destructans</name>
    <dbReference type="NCBI Taxonomy" id="655981"/>
    <lineage>
        <taxon>Eukaryota</taxon>
        <taxon>Fungi</taxon>
        <taxon>Dikarya</taxon>
        <taxon>Ascomycota</taxon>
        <taxon>Pezizomycotina</taxon>
        <taxon>Leotiomycetes</taxon>
        <taxon>Thelebolales</taxon>
        <taxon>Thelebolaceae</taxon>
        <taxon>Pseudogymnoascus</taxon>
    </lineage>
</organism>
<proteinExistence type="predicted"/>
<dbReference type="AlphaFoldDB" id="A0A177A113"/>
<dbReference type="EMBL" id="KV441406">
    <property type="protein sequence ID" value="OAF55959.1"/>
    <property type="molecule type" value="Genomic_DNA"/>
</dbReference>
<keyword evidence="1" id="KW-0732">Signal</keyword>
<dbReference type="Proteomes" id="UP000077154">
    <property type="component" value="Unassembled WGS sequence"/>
</dbReference>
<dbReference type="VEuPathDB" id="FungiDB:GMDG_03010"/>
<protein>
    <submittedName>
        <fullName evidence="2">Uncharacterized protein</fullName>
    </submittedName>
</protein>
<dbReference type="eggNOG" id="ENOG502STIA">
    <property type="taxonomic scope" value="Eukaryota"/>
</dbReference>
<gene>
    <name evidence="2" type="ORF">VC83_08040</name>
</gene>
<sequence length="182" mass="19797">MRFPTLTLLALASASAASHWAGMENLPDGAYSGTNHRDGSTTMTSLDSGSTYTFNLVKPATEQAKRSDNALSKRLTSCWGYELDHGGTDDGVRELKDWAGTAGVDLASGNTRNYYGFNRKGVYVYYCINGLHTQGNLDIKDIEYAMWAMDKGCGMYQAGYFLWPGSPEIVGRCRSSTAICLG</sequence>